<evidence type="ECO:0000313" key="3">
    <source>
        <dbReference type="EMBL" id="MFC4035566.1"/>
    </source>
</evidence>
<keyword evidence="2" id="KW-0812">Transmembrane</keyword>
<gene>
    <name evidence="3" type="ORF">ACFO3J_29460</name>
</gene>
<dbReference type="InterPro" id="IPR025324">
    <property type="entry name" value="DUF4230"/>
</dbReference>
<feature type="region of interest" description="Disordered" evidence="1">
    <location>
        <begin position="218"/>
        <end position="240"/>
    </location>
</feature>
<keyword evidence="2" id="KW-1133">Transmembrane helix</keyword>
<feature type="transmembrane region" description="Helical" evidence="2">
    <location>
        <begin position="13"/>
        <end position="31"/>
    </location>
</feature>
<evidence type="ECO:0000256" key="1">
    <source>
        <dbReference type="SAM" id="MobiDB-lite"/>
    </source>
</evidence>
<evidence type="ECO:0000256" key="2">
    <source>
        <dbReference type="SAM" id="Phobius"/>
    </source>
</evidence>
<reference evidence="4" key="1">
    <citation type="journal article" date="2019" name="Int. J. Syst. Evol. Microbiol.">
        <title>The Global Catalogue of Microorganisms (GCM) 10K type strain sequencing project: providing services to taxonomists for standard genome sequencing and annotation.</title>
        <authorList>
            <consortium name="The Broad Institute Genomics Platform"/>
            <consortium name="The Broad Institute Genome Sequencing Center for Infectious Disease"/>
            <person name="Wu L."/>
            <person name="Ma J."/>
        </authorList>
    </citation>
    <scope>NUCLEOTIDE SEQUENCE [LARGE SCALE GENOMIC DNA]</scope>
    <source>
        <strain evidence="4">CGMCC 4.7237</strain>
    </source>
</reference>
<dbReference type="RefSeq" id="WP_386435722.1">
    <property type="nucleotide sequence ID" value="NZ_JBHSBB010000027.1"/>
</dbReference>
<evidence type="ECO:0000313" key="4">
    <source>
        <dbReference type="Proteomes" id="UP001595765"/>
    </source>
</evidence>
<name>A0ABV8I0H1_9ACTN</name>
<protein>
    <submittedName>
        <fullName evidence="3">DUF4230 domain-containing protein</fullName>
    </submittedName>
</protein>
<dbReference type="EMBL" id="JBHSBB010000027">
    <property type="protein sequence ID" value="MFC4035566.1"/>
    <property type="molecule type" value="Genomic_DNA"/>
</dbReference>
<dbReference type="Proteomes" id="UP001595765">
    <property type="component" value="Unassembled WGS sequence"/>
</dbReference>
<keyword evidence="2" id="KW-0472">Membrane</keyword>
<proteinExistence type="predicted"/>
<comment type="caution">
    <text evidence="3">The sequence shown here is derived from an EMBL/GenBank/DDBJ whole genome shotgun (WGS) entry which is preliminary data.</text>
</comment>
<feature type="compositionally biased region" description="Low complexity" evidence="1">
    <location>
        <begin position="219"/>
        <end position="240"/>
    </location>
</feature>
<keyword evidence="4" id="KW-1185">Reference proteome</keyword>
<dbReference type="Pfam" id="PF14014">
    <property type="entry name" value="DUF4230"/>
    <property type="match status" value="1"/>
</dbReference>
<organism evidence="3 4">
    <name type="scientific">Streptomyces polygonati</name>
    <dbReference type="NCBI Taxonomy" id="1617087"/>
    <lineage>
        <taxon>Bacteria</taxon>
        <taxon>Bacillati</taxon>
        <taxon>Actinomycetota</taxon>
        <taxon>Actinomycetes</taxon>
        <taxon>Kitasatosporales</taxon>
        <taxon>Streptomycetaceae</taxon>
        <taxon>Streptomyces</taxon>
    </lineage>
</organism>
<accession>A0ABV8I0H1</accession>
<sequence>METQQIAVTRTPWWAKIVIGVVVVGVLFFLLGRANLLPGIPNPFAEKTTDRSGPVLLKSIQDMNRFEGASGNFEVVVDVDKDAKFLPDVVRGKRTLYVGAGSVNAYVDLGSIGDNAVTVSDDRKTAAIRLPHAALERTSLDPSHSYVVSQQRGLFDRIGDFFGSNPGNMQQMNILAAQKIQTAAQQTELTTRAETNTRSMLQQMLTSLGFTKVTVTFGSPSTATPTPSATATPSSSPTAS</sequence>